<dbReference type="SUPFAM" id="SSF51197">
    <property type="entry name" value="Clavaminate synthase-like"/>
    <property type="match status" value="1"/>
</dbReference>
<dbReference type="RefSeq" id="WP_135264423.1">
    <property type="nucleotide sequence ID" value="NZ_SMLM01000002.1"/>
</dbReference>
<dbReference type="AlphaFoldDB" id="A0A4Z0BYA1"/>
<dbReference type="PANTHER" id="PTHR10696:SF56">
    <property type="entry name" value="TAUD_TFDA-LIKE DOMAIN-CONTAINING PROTEIN"/>
    <property type="match status" value="1"/>
</dbReference>
<evidence type="ECO:0000259" key="4">
    <source>
        <dbReference type="Pfam" id="PF02668"/>
    </source>
</evidence>
<reference evidence="5 6" key="1">
    <citation type="submission" date="2019-03" db="EMBL/GenBank/DDBJ databases">
        <title>Ramlibacter henchirensis DSM 14656, whole genome shotgun sequence.</title>
        <authorList>
            <person name="Zhang X."/>
            <person name="Feng G."/>
            <person name="Zhu H."/>
        </authorList>
    </citation>
    <scope>NUCLEOTIDE SEQUENCE [LARGE SCALE GENOMIC DNA]</scope>
    <source>
        <strain evidence="5 6">DSM 14656</strain>
    </source>
</reference>
<name>A0A4Z0BYA1_9BURK</name>
<dbReference type="EMBL" id="SMLM01000002">
    <property type="protein sequence ID" value="TFZ02899.1"/>
    <property type="molecule type" value="Genomic_DNA"/>
</dbReference>
<evidence type="ECO:0000256" key="3">
    <source>
        <dbReference type="ARBA" id="ARBA00023194"/>
    </source>
</evidence>
<dbReference type="InterPro" id="IPR003819">
    <property type="entry name" value="TauD/TfdA-like"/>
</dbReference>
<organism evidence="5 6">
    <name type="scientific">Ramlibacter henchirensis</name>
    <dbReference type="NCBI Taxonomy" id="204072"/>
    <lineage>
        <taxon>Bacteria</taxon>
        <taxon>Pseudomonadati</taxon>
        <taxon>Pseudomonadota</taxon>
        <taxon>Betaproteobacteria</taxon>
        <taxon>Burkholderiales</taxon>
        <taxon>Comamonadaceae</taxon>
        <taxon>Ramlibacter</taxon>
    </lineage>
</organism>
<dbReference type="PANTHER" id="PTHR10696">
    <property type="entry name" value="GAMMA-BUTYROBETAINE HYDROXYLASE-RELATED"/>
    <property type="match status" value="1"/>
</dbReference>
<dbReference type="Gene3D" id="3.60.130.10">
    <property type="entry name" value="Clavaminate synthase-like"/>
    <property type="match status" value="1"/>
</dbReference>
<evidence type="ECO:0000256" key="1">
    <source>
        <dbReference type="ARBA" id="ARBA00001954"/>
    </source>
</evidence>
<dbReference type="OrthoDB" id="753054at2"/>
<keyword evidence="3" id="KW-0045">Antibiotic biosynthesis</keyword>
<dbReference type="GO" id="GO:0016706">
    <property type="term" value="F:2-oxoglutarate-dependent dioxygenase activity"/>
    <property type="evidence" value="ECO:0007669"/>
    <property type="project" value="UniProtKB-ARBA"/>
</dbReference>
<accession>A0A4Z0BYA1</accession>
<comment type="caution">
    <text evidence="5">The sequence shown here is derived from an EMBL/GenBank/DDBJ whole genome shotgun (WGS) entry which is preliminary data.</text>
</comment>
<comment type="cofactor">
    <cofactor evidence="1">
        <name>Fe(2+)</name>
        <dbReference type="ChEBI" id="CHEBI:29033"/>
    </cofactor>
</comment>
<feature type="domain" description="TauD/TfdA-like" evidence="4">
    <location>
        <begin position="61"/>
        <end position="311"/>
    </location>
</feature>
<keyword evidence="2" id="KW-0560">Oxidoreductase</keyword>
<protein>
    <recommendedName>
        <fullName evidence="4">TauD/TfdA-like domain-containing protein</fullName>
    </recommendedName>
</protein>
<evidence type="ECO:0000256" key="2">
    <source>
        <dbReference type="ARBA" id="ARBA00023002"/>
    </source>
</evidence>
<dbReference type="GO" id="GO:0017000">
    <property type="term" value="P:antibiotic biosynthetic process"/>
    <property type="evidence" value="ECO:0007669"/>
    <property type="project" value="UniProtKB-KW"/>
</dbReference>
<sequence>MTTTTFSPAAVHPKAAWRPADLERDTSWITRLEGADTMDMLRVLQASHVPGKSLLEYRRSDFSFAATTLAHIRRTFDEAQHGRGVALLKGLPREGLSPEQFELLTWAIGLHFGVARPQDKQSRYMNKVMDVGTVYRSAGGRGYSSNAELDFHVDGSDVVLLSCYNQAPVGGDSMCSSALTALQQMRQERPDLASVLFEPFYYSRQSEQAEGKSPVMVLPVYGEHAGNVFCFWNRNRVEQAQKLPGVPKLTDKQREATDLLDDILRRPDVMYCMRLEPGDLQILSNHTALHSRTEFQDDADPAKKRTLYRLWISTPDGPVLPPMWSEFYGATAAGMVRGGIHGLAYDEKCVAFDARQARDLGMHFDPALRP</sequence>
<dbReference type="Proteomes" id="UP000298180">
    <property type="component" value="Unassembled WGS sequence"/>
</dbReference>
<evidence type="ECO:0000313" key="5">
    <source>
        <dbReference type="EMBL" id="TFZ02899.1"/>
    </source>
</evidence>
<proteinExistence type="predicted"/>
<gene>
    <name evidence="5" type="ORF">EZ313_16830</name>
</gene>
<evidence type="ECO:0000313" key="6">
    <source>
        <dbReference type="Proteomes" id="UP000298180"/>
    </source>
</evidence>
<dbReference type="InterPro" id="IPR050411">
    <property type="entry name" value="AlphaKG_dependent_hydroxylases"/>
</dbReference>
<keyword evidence="6" id="KW-1185">Reference proteome</keyword>
<dbReference type="InterPro" id="IPR042098">
    <property type="entry name" value="TauD-like_sf"/>
</dbReference>
<dbReference type="Pfam" id="PF02668">
    <property type="entry name" value="TauD"/>
    <property type="match status" value="1"/>
</dbReference>